<evidence type="ECO:0000256" key="6">
    <source>
        <dbReference type="ARBA" id="ARBA00022840"/>
    </source>
</evidence>
<feature type="domain" description="FDX-ACB" evidence="10">
    <location>
        <begin position="613"/>
        <end position="703"/>
    </location>
</feature>
<proteinExistence type="predicted"/>
<evidence type="ECO:0000256" key="3">
    <source>
        <dbReference type="ARBA" id="ARBA00022598"/>
    </source>
</evidence>
<dbReference type="InterPro" id="IPR045864">
    <property type="entry name" value="aa-tRNA-synth_II/BPL/LPL"/>
</dbReference>
<keyword evidence="3" id="KW-0436">Ligase</keyword>
<dbReference type="PROSITE" id="PS51483">
    <property type="entry name" value="B5"/>
    <property type="match status" value="1"/>
</dbReference>
<keyword evidence="4" id="KW-0479">Metal-binding</keyword>
<name>A0A1C9C9H3_9FLOR</name>
<dbReference type="InterPro" id="IPR005147">
    <property type="entry name" value="tRNA_synthase_B5-dom"/>
</dbReference>
<dbReference type="InterPro" id="IPR045060">
    <property type="entry name" value="Phe-tRNA-ligase_IIc_bsu"/>
</dbReference>
<dbReference type="InterPro" id="IPR036690">
    <property type="entry name" value="Fdx_antiC-bd_sf"/>
</dbReference>
<evidence type="ECO:0000259" key="11">
    <source>
        <dbReference type="PROSITE" id="PS51483"/>
    </source>
</evidence>
<keyword evidence="9 12" id="KW-0030">Aminoacyl-tRNA synthetase</keyword>
<evidence type="ECO:0000256" key="1">
    <source>
        <dbReference type="ARBA" id="ARBA00001946"/>
    </source>
</evidence>
<gene>
    <name evidence="12" type="primary">syfB</name>
    <name evidence="12" type="ORF">Schiz_150</name>
</gene>
<dbReference type="EC" id="6.1.1.20" evidence="2"/>
<dbReference type="GO" id="GO:0005524">
    <property type="term" value="F:ATP binding"/>
    <property type="evidence" value="ECO:0007669"/>
    <property type="project" value="UniProtKB-KW"/>
</dbReference>
<dbReference type="CDD" id="cd00769">
    <property type="entry name" value="PheRS_beta_core"/>
    <property type="match status" value="1"/>
</dbReference>
<dbReference type="Gene3D" id="3.30.56.10">
    <property type="match status" value="2"/>
</dbReference>
<dbReference type="SUPFAM" id="SSF55681">
    <property type="entry name" value="Class II aaRS and biotin synthetases"/>
    <property type="match status" value="1"/>
</dbReference>
<accession>A0A1C9C9H3</accession>
<feature type="domain" description="B5" evidence="11">
    <location>
        <begin position="295"/>
        <end position="382"/>
    </location>
</feature>
<dbReference type="GeneID" id="29072368"/>
<dbReference type="Pfam" id="PF03484">
    <property type="entry name" value="B5"/>
    <property type="match status" value="1"/>
</dbReference>
<keyword evidence="8" id="KW-0648">Protein biosynthesis</keyword>
<dbReference type="Gene3D" id="3.30.70.380">
    <property type="entry name" value="Ferrodoxin-fold anticodon-binding domain"/>
    <property type="match status" value="1"/>
</dbReference>
<dbReference type="SMART" id="SM00874">
    <property type="entry name" value="B5"/>
    <property type="match status" value="1"/>
</dbReference>
<dbReference type="InterPro" id="IPR005146">
    <property type="entry name" value="B3/B4_tRNA-bd"/>
</dbReference>
<dbReference type="SMART" id="SM00873">
    <property type="entry name" value="B3_4"/>
    <property type="match status" value="1"/>
</dbReference>
<evidence type="ECO:0000256" key="2">
    <source>
        <dbReference type="ARBA" id="ARBA00012814"/>
    </source>
</evidence>
<keyword evidence="7" id="KW-0460">Magnesium</keyword>
<evidence type="ECO:0000256" key="5">
    <source>
        <dbReference type="ARBA" id="ARBA00022741"/>
    </source>
</evidence>
<dbReference type="PANTHER" id="PTHR10947:SF0">
    <property type="entry name" value="PHENYLALANINE--TRNA LIGASE BETA SUBUNIT"/>
    <property type="match status" value="1"/>
</dbReference>
<organism evidence="12">
    <name type="scientific">Schizymenia dubyi</name>
    <dbReference type="NCBI Taxonomy" id="38368"/>
    <lineage>
        <taxon>Eukaryota</taxon>
        <taxon>Rhodophyta</taxon>
        <taxon>Florideophyceae</taxon>
        <taxon>Rhodymeniophycidae</taxon>
        <taxon>Nemastomatales</taxon>
        <taxon>Schizymeniaceae</taxon>
        <taxon>Schizymenia</taxon>
    </lineage>
</organism>
<dbReference type="SMART" id="SM00896">
    <property type="entry name" value="FDX-ACB"/>
    <property type="match status" value="1"/>
</dbReference>
<evidence type="ECO:0000256" key="9">
    <source>
        <dbReference type="ARBA" id="ARBA00023146"/>
    </source>
</evidence>
<dbReference type="GO" id="GO:0003723">
    <property type="term" value="F:RNA binding"/>
    <property type="evidence" value="ECO:0007669"/>
    <property type="project" value="InterPro"/>
</dbReference>
<dbReference type="GO" id="GO:0004826">
    <property type="term" value="F:phenylalanine-tRNA ligase activity"/>
    <property type="evidence" value="ECO:0007669"/>
    <property type="project" value="UniProtKB-EC"/>
</dbReference>
<dbReference type="EMBL" id="KX284712">
    <property type="protein sequence ID" value="AOM65033.1"/>
    <property type="molecule type" value="Genomic_DNA"/>
</dbReference>
<dbReference type="Pfam" id="PF03147">
    <property type="entry name" value="FDX-ACB"/>
    <property type="match status" value="1"/>
</dbReference>
<dbReference type="Gene3D" id="3.50.40.10">
    <property type="entry name" value="Phenylalanyl-trna Synthetase, Chain B, domain 3"/>
    <property type="match status" value="1"/>
</dbReference>
<dbReference type="InterPro" id="IPR005121">
    <property type="entry name" value="Fdx_antiC-bd"/>
</dbReference>
<dbReference type="PROSITE" id="PS51447">
    <property type="entry name" value="FDX_ACB"/>
    <property type="match status" value="1"/>
</dbReference>
<dbReference type="SUPFAM" id="SSF46955">
    <property type="entry name" value="Putative DNA-binding domain"/>
    <property type="match status" value="2"/>
</dbReference>
<dbReference type="SUPFAM" id="SSF54991">
    <property type="entry name" value="Anticodon-binding domain of PheRS"/>
    <property type="match status" value="1"/>
</dbReference>
<dbReference type="Pfam" id="PF17759">
    <property type="entry name" value="tRNA_synthFbeta"/>
    <property type="match status" value="1"/>
</dbReference>
<keyword evidence="12" id="KW-0934">Plastid</keyword>
<evidence type="ECO:0000256" key="8">
    <source>
        <dbReference type="ARBA" id="ARBA00022917"/>
    </source>
</evidence>
<dbReference type="AlphaFoldDB" id="A0A1C9C9H3"/>
<sequence length="703" mass="82919">MKFSWKWLNQLVDLKDIKISEFTNQLTLCGFEIEEIYKEDIIKDLIIDIDITANRQDTCSMIGFAREISTIFNVPLLNNTENKAFYFNHKFITISNLDYSSSKNGLIDLKINTINNIKSNQTPKWLINYLIASSIEPKNCLEDIKNYIQYKWGQDLQIFDISKMNIKSKDLKHSLIHTELSYKMNNIIKTNVQNTPVEILKYRDNSISIMGIETNKEFNCDKNTSNLLLCSSICDPQYIINTTNELNIKTHLSQKHSKQIPRCDFFSAYNEALLLISYYTKGTISKSYEYHLPYKKPLKFKLHKKHIYQTLGYIQSTDNHRQQLSTDNIHHILEQLNFSPIYNRYEQSYDLVIPPNRDNDIQRPIDVIEEIGRIYGFEKFIGNIPDNTQIGKESVINKTIRKARQILRNNGLHEVIHYSLEDNDKQYFNKILIYNPLQEDLSTLRTSLLHNIINTIQYNTQQKNTIPEIFEIGKIFYKRIEENTLLAGVLGNQEFSRLSWSDKTKHLTWFQAKGFLEAFFEKLNSNISWGQFNSLNQSIFCKERKLFFHPERTATIYNQEIKENIGIFGEINNNLKYLLNVKYPIYLFEINIHQLIKTIHKPKHLKNVIQPYSLYPSVTRDVSLNIKDNTNIKSVIKDIPKNPHSLIESIHILNEYYYKDKTEQMMRNISLRITYRAQNRTLTSRDLKQIDNEIMHLLNTYNN</sequence>
<evidence type="ECO:0000313" key="12">
    <source>
        <dbReference type="EMBL" id="AOM65033.1"/>
    </source>
</evidence>
<evidence type="ECO:0000259" key="10">
    <source>
        <dbReference type="PROSITE" id="PS51447"/>
    </source>
</evidence>
<dbReference type="GO" id="GO:0006432">
    <property type="term" value="P:phenylalanyl-tRNA aminoacylation"/>
    <property type="evidence" value="ECO:0007669"/>
    <property type="project" value="InterPro"/>
</dbReference>
<dbReference type="GO" id="GO:0000287">
    <property type="term" value="F:magnesium ion binding"/>
    <property type="evidence" value="ECO:0007669"/>
    <property type="project" value="InterPro"/>
</dbReference>
<keyword evidence="6" id="KW-0067">ATP-binding</keyword>
<dbReference type="InterPro" id="IPR041616">
    <property type="entry name" value="PheRS_beta_core"/>
</dbReference>
<comment type="cofactor">
    <cofactor evidence="1">
        <name>Mg(2+)</name>
        <dbReference type="ChEBI" id="CHEBI:18420"/>
    </cofactor>
</comment>
<dbReference type="SUPFAM" id="SSF56037">
    <property type="entry name" value="PheT/TilS domain"/>
    <property type="match status" value="1"/>
</dbReference>
<protein>
    <recommendedName>
        <fullName evidence="2">phenylalanine--tRNA ligase</fullName>
        <ecNumber evidence="2">6.1.1.20</ecNumber>
    </recommendedName>
</protein>
<reference evidence="12" key="1">
    <citation type="journal article" date="2016" name="BMC Biol.">
        <title>Parallel evolution of highly conserved plastid genome architecture in red seaweeds and seed plants.</title>
        <authorList>
            <person name="Lee J."/>
            <person name="Cho C.H."/>
            <person name="Park S.I."/>
            <person name="Choi J.W."/>
            <person name="Song H.S."/>
            <person name="West J.A."/>
            <person name="Bhattacharya D."/>
            <person name="Yoon H.S."/>
        </authorList>
    </citation>
    <scope>NUCLEOTIDE SEQUENCE</scope>
</reference>
<geneLocation type="plastid" evidence="12"/>
<evidence type="ECO:0000256" key="7">
    <source>
        <dbReference type="ARBA" id="ARBA00022842"/>
    </source>
</evidence>
<dbReference type="InterPro" id="IPR020825">
    <property type="entry name" value="Phe-tRNA_synthase-like_B3/B4"/>
</dbReference>
<evidence type="ECO:0000256" key="4">
    <source>
        <dbReference type="ARBA" id="ARBA00022723"/>
    </source>
</evidence>
<dbReference type="Pfam" id="PF03483">
    <property type="entry name" value="B3_4"/>
    <property type="match status" value="1"/>
</dbReference>
<dbReference type="GO" id="GO:0009328">
    <property type="term" value="C:phenylalanine-tRNA ligase complex"/>
    <property type="evidence" value="ECO:0007669"/>
    <property type="project" value="TreeGrafter"/>
</dbReference>
<keyword evidence="5" id="KW-0547">Nucleotide-binding</keyword>
<dbReference type="Gene3D" id="3.30.930.10">
    <property type="entry name" value="Bira Bifunctional Protein, Domain 2"/>
    <property type="match status" value="1"/>
</dbReference>
<dbReference type="InterPro" id="IPR009061">
    <property type="entry name" value="DNA-bd_dom_put_sf"/>
</dbReference>
<dbReference type="RefSeq" id="YP_009296098.1">
    <property type="nucleotide sequence ID" value="NC_031169.1"/>
</dbReference>
<dbReference type="PANTHER" id="PTHR10947">
    <property type="entry name" value="PHENYLALANYL-TRNA SYNTHETASE BETA CHAIN AND LEUCINE-RICH REPEAT-CONTAINING PROTEIN 47"/>
    <property type="match status" value="1"/>
</dbReference>